<dbReference type="GO" id="GO:0009523">
    <property type="term" value="C:photosystem II"/>
    <property type="evidence" value="ECO:0007669"/>
    <property type="project" value="UniProtKB-KW"/>
</dbReference>
<keyword evidence="2 4" id="KW-0732">Signal</keyword>
<keyword evidence="1" id="KW-0602">Photosynthesis</keyword>
<evidence type="ECO:0000256" key="1">
    <source>
        <dbReference type="ARBA" id="ARBA00022531"/>
    </source>
</evidence>
<dbReference type="KEGG" id="mlil:QLS71_003570"/>
<evidence type="ECO:0000256" key="2">
    <source>
        <dbReference type="ARBA" id="ARBA00022729"/>
    </source>
</evidence>
<proteinExistence type="predicted"/>
<feature type="chain" id="PRO_5043851329" evidence="4">
    <location>
        <begin position="20"/>
        <end position="425"/>
    </location>
</feature>
<dbReference type="GO" id="GO:0015979">
    <property type="term" value="P:photosynthesis"/>
    <property type="evidence" value="ECO:0007669"/>
    <property type="project" value="UniProtKB-KW"/>
</dbReference>
<dbReference type="NCBIfam" id="TIGR04183">
    <property type="entry name" value="Por_Secre_tail"/>
    <property type="match status" value="1"/>
</dbReference>
<dbReference type="SUPFAM" id="SSF110296">
    <property type="entry name" value="Oligoxyloglucan reducing end-specific cellobiohydrolase"/>
    <property type="match status" value="1"/>
</dbReference>
<dbReference type="PANTHER" id="PTHR47199">
    <property type="entry name" value="PHOTOSYSTEM II STABILITY/ASSEMBLY FACTOR HCF136, CHLOROPLASTIC"/>
    <property type="match status" value="1"/>
</dbReference>
<evidence type="ECO:0000259" key="6">
    <source>
        <dbReference type="Pfam" id="PF18962"/>
    </source>
</evidence>
<evidence type="ECO:0000256" key="3">
    <source>
        <dbReference type="ARBA" id="ARBA00023276"/>
    </source>
</evidence>
<evidence type="ECO:0000313" key="8">
    <source>
        <dbReference type="Proteomes" id="UP001224325"/>
    </source>
</evidence>
<dbReference type="InterPro" id="IPR026444">
    <property type="entry name" value="Secre_tail"/>
</dbReference>
<dbReference type="Proteomes" id="UP001224325">
    <property type="component" value="Chromosome"/>
</dbReference>
<reference evidence="7" key="1">
    <citation type="submission" date="2024-04" db="EMBL/GenBank/DDBJ databases">
        <title>Mariniflexile litorale, isolated from the shallow sediments of the Sea of Japan.</title>
        <authorList>
            <person name="Romanenko L."/>
            <person name="Isaeva M."/>
        </authorList>
    </citation>
    <scope>NUCLEOTIDE SEQUENCE [LARGE SCALE GENOMIC DNA]</scope>
    <source>
        <strain evidence="7">KMM 9835</strain>
    </source>
</reference>
<keyword evidence="8" id="KW-1185">Reference proteome</keyword>
<dbReference type="RefSeq" id="WP_308990543.1">
    <property type="nucleotide sequence ID" value="NZ_CP155618.1"/>
</dbReference>
<evidence type="ECO:0000259" key="5">
    <source>
        <dbReference type="Pfam" id="PF14870"/>
    </source>
</evidence>
<dbReference type="AlphaFoldDB" id="A0AAU7EFZ6"/>
<dbReference type="EMBL" id="CP155618">
    <property type="protein sequence ID" value="XBL15102.1"/>
    <property type="molecule type" value="Genomic_DNA"/>
</dbReference>
<feature type="domain" description="Secretion system C-terminal sorting" evidence="6">
    <location>
        <begin position="349"/>
        <end position="422"/>
    </location>
</feature>
<protein>
    <submittedName>
        <fullName evidence="7">YCF48-related protein</fullName>
    </submittedName>
</protein>
<accession>A0AAU7EFZ6</accession>
<feature type="domain" description="Photosynthesis system II assembly factor Ycf48/Hcf136-like" evidence="5">
    <location>
        <begin position="20"/>
        <end position="117"/>
    </location>
</feature>
<dbReference type="Pfam" id="PF14870">
    <property type="entry name" value="PSII_BNR"/>
    <property type="match status" value="1"/>
</dbReference>
<feature type="signal peptide" evidence="4">
    <location>
        <begin position="1"/>
        <end position="19"/>
    </location>
</feature>
<dbReference type="PANTHER" id="PTHR47199:SF2">
    <property type="entry name" value="PHOTOSYSTEM II STABILITY_ASSEMBLY FACTOR HCF136, CHLOROPLASTIC"/>
    <property type="match status" value="1"/>
</dbReference>
<gene>
    <name evidence="7" type="ORF">QLS71_003570</name>
</gene>
<evidence type="ECO:0000256" key="4">
    <source>
        <dbReference type="SAM" id="SignalP"/>
    </source>
</evidence>
<evidence type="ECO:0000313" key="7">
    <source>
        <dbReference type="EMBL" id="XBL15102.1"/>
    </source>
</evidence>
<dbReference type="InterPro" id="IPR028203">
    <property type="entry name" value="PSII_CF48-like_dom"/>
</dbReference>
<organism evidence="7 8">
    <name type="scientific">Mariniflexile litorale</name>
    <dbReference type="NCBI Taxonomy" id="3045158"/>
    <lineage>
        <taxon>Bacteria</taxon>
        <taxon>Pseudomonadati</taxon>
        <taxon>Bacteroidota</taxon>
        <taxon>Flavobacteriia</taxon>
        <taxon>Flavobacteriales</taxon>
        <taxon>Flavobacteriaceae</taxon>
        <taxon>Mariniflexile</taxon>
    </lineage>
</organism>
<name>A0AAU7EFZ6_9FLAO</name>
<dbReference type="Pfam" id="PF18962">
    <property type="entry name" value="Por_Secre_tail"/>
    <property type="match status" value="1"/>
</dbReference>
<keyword evidence="3" id="KW-0604">Photosystem II</keyword>
<dbReference type="InterPro" id="IPR015943">
    <property type="entry name" value="WD40/YVTN_repeat-like_dom_sf"/>
</dbReference>
<sequence>MRVLIIICSLFYLNISAQATWQPLTNITSNINLQRFDDIHFINETTGWAVNGAYAAVYKTVDGGKNWTMQLNESMLNGDYYFRTIDFLNENIGFLGTLEGKFFKTIDGGTHWTEVTNISPNPAAICGLASVGTSTIYGCGAYFTPAHIIKSTNSGATWQFIDMSANANALVEIYFLTEQVGFVAGRNANGATLLKTSNGGDSWTELYNSGTEGEYFWKMQVLESNPNVIFGSIQAAVSPNLGKLVKSIDGGATWTTHNAPETNIQAVGFVNENKGWMGGHATGFYETLDGGQSWTNLNIGSNLNRIFIINSTLAYASGTSLYKFTEEVLGIKNLEEKDRTPLKIKLNNNPVESVLEFNIEFESVDNLLIELYDLNAKFIRQLARDKVSAKATKKYAFPVEDLTSGIYLINFHNNTGRESIKFIKK</sequence>
<dbReference type="Gene3D" id="2.130.10.10">
    <property type="entry name" value="YVTN repeat-like/Quinoprotein amine dehydrogenase"/>
    <property type="match status" value="2"/>
</dbReference>